<proteinExistence type="predicted"/>
<dbReference type="CDD" id="cd00229">
    <property type="entry name" value="SGNH_hydrolase"/>
    <property type="match status" value="1"/>
</dbReference>
<evidence type="ECO:0000313" key="1">
    <source>
        <dbReference type="EMBL" id="MCX2977734.1"/>
    </source>
</evidence>
<comment type="caution">
    <text evidence="1">The sequence shown here is derived from an EMBL/GenBank/DDBJ whole genome shotgun (WGS) entry which is preliminary data.</text>
</comment>
<accession>A0ABT3T6Q6</accession>
<dbReference type="SUPFAM" id="SSF52266">
    <property type="entry name" value="SGNH hydrolase"/>
    <property type="match status" value="1"/>
</dbReference>
<dbReference type="EMBL" id="SHNO01000001">
    <property type="protein sequence ID" value="MCX2977734.1"/>
    <property type="molecule type" value="Genomic_DNA"/>
</dbReference>
<name>A0ABT3T6Q6_9GAMM</name>
<sequence>MKSWILNTLTVLVSILVTFAIAEVLLRTLYPKYEYAADARFQADSLRITTRPPNARRTVHHPDTRAPHLVIYNNHGMRQHRDFGLHDLKDATNVGFFGDSYMENMGLPGPYSFTEPLDYLLNRSGRDFNVLNFGQSGYGTDQSFLAYKHADLSATLDQVFYVFCINDIRNIYENDLFYLNQGGELQRNPALATPWWIKLISRLHLTYLLQDGYNRVRPRKNDWEGLDARILQEKHADKHVRKRMRSDRAKSVGSSIREGTDNPDVTRSLAVFQALLEKWQTLAAVNGARFYVVLLPTGNGSLVKEFIPDNIPVIDLYARFAATTPGYDYKDWHFENDRHWAEAANRLAAATLYRDIAEQAELDALPASRVDQLLYTYYSAFDLGWMPAAQAEPVNRNDGELKRIADRYAELDAAPAPGD</sequence>
<gene>
    <name evidence="1" type="ORF">EYC82_10255</name>
</gene>
<organism evidence="1 2">
    <name type="scientific">Candidatus Marimicrobium litorale</name>
    <dbReference type="NCBI Taxonomy" id="2518991"/>
    <lineage>
        <taxon>Bacteria</taxon>
        <taxon>Pseudomonadati</taxon>
        <taxon>Pseudomonadota</taxon>
        <taxon>Gammaproteobacteria</taxon>
        <taxon>Cellvibrionales</taxon>
        <taxon>Halieaceae</taxon>
        <taxon>Marimicrobium</taxon>
    </lineage>
</organism>
<dbReference type="Proteomes" id="UP001143304">
    <property type="component" value="Unassembled WGS sequence"/>
</dbReference>
<evidence type="ECO:0000313" key="2">
    <source>
        <dbReference type="Proteomes" id="UP001143304"/>
    </source>
</evidence>
<reference evidence="1" key="1">
    <citation type="submission" date="2019-02" db="EMBL/GenBank/DDBJ databases">
        <authorList>
            <person name="Li S.-H."/>
        </authorList>
    </citation>
    <scope>NUCLEOTIDE SEQUENCE</scope>
    <source>
        <strain evidence="1">IMCC11814</strain>
    </source>
</reference>
<keyword evidence="1" id="KW-0378">Hydrolase</keyword>
<dbReference type="GO" id="GO:0016787">
    <property type="term" value="F:hydrolase activity"/>
    <property type="evidence" value="ECO:0007669"/>
    <property type="project" value="UniProtKB-KW"/>
</dbReference>
<protein>
    <submittedName>
        <fullName evidence="1">SGNH/GDSL hydrolase family protein</fullName>
    </submittedName>
</protein>
<keyword evidence="2" id="KW-1185">Reference proteome</keyword>
<dbReference type="RefSeq" id="WP_279249441.1">
    <property type="nucleotide sequence ID" value="NZ_SHNO01000001.1"/>
</dbReference>
<dbReference type="InterPro" id="IPR036514">
    <property type="entry name" value="SGNH_hydro_sf"/>
</dbReference>
<dbReference type="Gene3D" id="3.40.50.1110">
    <property type="entry name" value="SGNH hydrolase"/>
    <property type="match status" value="1"/>
</dbReference>